<dbReference type="CDD" id="cd12119">
    <property type="entry name" value="ttLC_FACS_AlkK_like"/>
    <property type="match status" value="1"/>
</dbReference>
<evidence type="ECO:0000313" key="10">
    <source>
        <dbReference type="EMBL" id="PCE41102.1"/>
    </source>
</evidence>
<dbReference type="EC" id="6.2.1.44" evidence="6"/>
<dbReference type="Pfam" id="PF00501">
    <property type="entry name" value="AMP-binding"/>
    <property type="match status" value="1"/>
</dbReference>
<comment type="caution">
    <text evidence="10">The sequence shown here is derived from an EMBL/GenBank/DDBJ whole genome shotgun (WGS) entry which is preliminary data.</text>
</comment>
<organism evidence="10 11">
    <name type="scientific">Rhizorhabdus dicambivorans</name>
    <dbReference type="NCBI Taxonomy" id="1850238"/>
    <lineage>
        <taxon>Bacteria</taxon>
        <taxon>Pseudomonadati</taxon>
        <taxon>Pseudomonadota</taxon>
        <taxon>Alphaproteobacteria</taxon>
        <taxon>Sphingomonadales</taxon>
        <taxon>Sphingomonadaceae</taxon>
        <taxon>Rhizorhabdus</taxon>
    </lineage>
</organism>
<dbReference type="InterPro" id="IPR045851">
    <property type="entry name" value="AMP-bd_C_sf"/>
</dbReference>
<evidence type="ECO:0000256" key="1">
    <source>
        <dbReference type="ARBA" id="ARBA00006432"/>
    </source>
</evidence>
<comment type="catalytic activity">
    <reaction evidence="5">
        <text>3-(methylsulfanyl)propanoate + ATP + CoA = 3-(methylsulfanyl)propanoyl-CoA + AMP + diphosphate</text>
        <dbReference type="Rhea" id="RHEA:43052"/>
        <dbReference type="ChEBI" id="CHEBI:30616"/>
        <dbReference type="ChEBI" id="CHEBI:33019"/>
        <dbReference type="ChEBI" id="CHEBI:49016"/>
        <dbReference type="ChEBI" id="CHEBI:57287"/>
        <dbReference type="ChEBI" id="CHEBI:82815"/>
        <dbReference type="ChEBI" id="CHEBI:456215"/>
        <dbReference type="EC" id="6.2.1.44"/>
    </reaction>
    <physiologicalReaction direction="left-to-right" evidence="5">
        <dbReference type="Rhea" id="RHEA:43053"/>
    </physiologicalReaction>
</comment>
<keyword evidence="11" id="KW-1185">Reference proteome</keyword>
<feature type="domain" description="AMP-binding enzyme C-terminal" evidence="9">
    <location>
        <begin position="449"/>
        <end position="523"/>
    </location>
</feature>
<dbReference type="Gene3D" id="3.40.50.12780">
    <property type="entry name" value="N-terminal domain of ligase-like"/>
    <property type="match status" value="1"/>
</dbReference>
<keyword evidence="2 10" id="KW-0436">Ligase</keyword>
<dbReference type="SUPFAM" id="SSF56801">
    <property type="entry name" value="Acetyl-CoA synthetase-like"/>
    <property type="match status" value="1"/>
</dbReference>
<evidence type="ECO:0000256" key="4">
    <source>
        <dbReference type="ARBA" id="ARBA00023098"/>
    </source>
</evidence>
<dbReference type="Gene3D" id="3.30.300.30">
    <property type="match status" value="1"/>
</dbReference>
<sequence length="544" mass="59785">MLGGMQDWPLRVSTIIDHAATAYGRQEVVTRTVEGPIHRTDYATIAGRARRVSAALQRMGVGIGDRIATLAWNTYRHIELWYGIAGAGAVYHTVNPRLSEDQIAWIVNDAEDRMIFTDLCFVPLLEKLHDRVGGDRPVVVLTDRANMPDSPLDLLCYEELIAAEEPGFAWIEVPETAPVGLCYTSGTTGAPKGVLYTHRSNVLHSLTTSAADVLGFRSRSVIMPVVPMFHANAWAIAFSAPMAGAKLVMPGQRLDGPSLCDLIEQEGVTCTAGVPTVWIGLIDEMRRRAFRSETLERIIVGGSACPEWMMESLEREFGLDVVHAWGMTEMSPVGSFGLHKPGMAALDAAARRKLQLKQGAAFYGVEMRILDPEGRELPWDGVSAGRLQVRGCSVVREYFKGAGGDILDAEGWFDTGDLATIDDYGYMQVTDRTKDVIKSGGEWISSVDLENQASGHEEVVEAAAIGIPDDKWGERPLVAAIRTPGSDLCAERLRDWLRPRIARWWLPEQIIFVDSLPHTATGKLDKVTLRRMHAEGRLGTPARS</sequence>
<dbReference type="NCBIfam" id="NF004837">
    <property type="entry name" value="PRK06187.1"/>
    <property type="match status" value="1"/>
</dbReference>
<keyword evidence="3" id="KW-0276">Fatty acid metabolism</keyword>
<evidence type="ECO:0000259" key="8">
    <source>
        <dbReference type="Pfam" id="PF00501"/>
    </source>
</evidence>
<dbReference type="EMBL" id="NWUF01000019">
    <property type="protein sequence ID" value="PCE41102.1"/>
    <property type="molecule type" value="Genomic_DNA"/>
</dbReference>
<keyword evidence="4" id="KW-0443">Lipid metabolism</keyword>
<dbReference type="PROSITE" id="PS00455">
    <property type="entry name" value="AMP_BINDING"/>
    <property type="match status" value="1"/>
</dbReference>
<evidence type="ECO:0000259" key="9">
    <source>
        <dbReference type="Pfam" id="PF13193"/>
    </source>
</evidence>
<dbReference type="InterPro" id="IPR020845">
    <property type="entry name" value="AMP-binding_CS"/>
</dbReference>
<dbReference type="InterPro" id="IPR000873">
    <property type="entry name" value="AMP-dep_synth/lig_dom"/>
</dbReference>
<dbReference type="GO" id="GO:0016874">
    <property type="term" value="F:ligase activity"/>
    <property type="evidence" value="ECO:0007669"/>
    <property type="project" value="UniProtKB-KW"/>
</dbReference>
<reference evidence="10 11" key="1">
    <citation type="submission" date="2017-09" db="EMBL/GenBank/DDBJ databases">
        <title>The Catabolism of 3,6-Dichlorosalicylic acid is Initiated by the Cytochrome P450 Monooxygenase DsmABC in Rhizorhabdus dicambivorans Ndbn-20.</title>
        <authorList>
            <person name="Na L."/>
        </authorList>
    </citation>
    <scope>NUCLEOTIDE SEQUENCE [LARGE SCALE GENOMIC DNA]</scope>
    <source>
        <strain evidence="10 11">Ndbn-20m</strain>
    </source>
</reference>
<dbReference type="PANTHER" id="PTHR43859:SF4">
    <property type="entry name" value="BUTANOATE--COA LIGASE AAE1-RELATED"/>
    <property type="match status" value="1"/>
</dbReference>
<dbReference type="GO" id="GO:0006631">
    <property type="term" value="P:fatty acid metabolic process"/>
    <property type="evidence" value="ECO:0007669"/>
    <property type="project" value="UniProtKB-KW"/>
</dbReference>
<comment type="similarity">
    <text evidence="1">Belongs to the ATP-dependent AMP-binding enzyme family.</text>
</comment>
<evidence type="ECO:0000256" key="5">
    <source>
        <dbReference type="ARBA" id="ARBA00051915"/>
    </source>
</evidence>
<dbReference type="InterPro" id="IPR025110">
    <property type="entry name" value="AMP-bd_C"/>
</dbReference>
<gene>
    <name evidence="10" type="ORF">COO09_17115</name>
</gene>
<evidence type="ECO:0000256" key="2">
    <source>
        <dbReference type="ARBA" id="ARBA00022598"/>
    </source>
</evidence>
<accession>A0A2A4FTT7</accession>
<evidence type="ECO:0000256" key="3">
    <source>
        <dbReference type="ARBA" id="ARBA00022832"/>
    </source>
</evidence>
<dbReference type="AlphaFoldDB" id="A0A2A4FTT7"/>
<dbReference type="KEGG" id="rdi:CMV14_20205"/>
<protein>
    <recommendedName>
        <fullName evidence="7">3-methylmercaptopropionyl-CoA ligase</fullName>
        <ecNumber evidence="6">6.2.1.44</ecNumber>
    </recommendedName>
</protein>
<name>A0A2A4FTT7_9SPHN</name>
<dbReference type="OrthoDB" id="9803968at2"/>
<feature type="domain" description="AMP-dependent synthetase/ligase" evidence="8">
    <location>
        <begin position="18"/>
        <end position="399"/>
    </location>
</feature>
<dbReference type="FunFam" id="3.30.300.30:FF:000008">
    <property type="entry name" value="2,3-dihydroxybenzoate-AMP ligase"/>
    <property type="match status" value="1"/>
</dbReference>
<dbReference type="InterPro" id="IPR042099">
    <property type="entry name" value="ANL_N_sf"/>
</dbReference>
<evidence type="ECO:0000313" key="11">
    <source>
        <dbReference type="Proteomes" id="UP000218934"/>
    </source>
</evidence>
<proteinExistence type="inferred from homology"/>
<evidence type="ECO:0000256" key="6">
    <source>
        <dbReference type="ARBA" id="ARBA00066616"/>
    </source>
</evidence>
<dbReference type="PANTHER" id="PTHR43859">
    <property type="entry name" value="ACYL-ACTIVATING ENZYME"/>
    <property type="match status" value="1"/>
</dbReference>
<dbReference type="Pfam" id="PF13193">
    <property type="entry name" value="AMP-binding_C"/>
    <property type="match status" value="1"/>
</dbReference>
<evidence type="ECO:0000256" key="7">
    <source>
        <dbReference type="ARBA" id="ARBA00067668"/>
    </source>
</evidence>
<dbReference type="Proteomes" id="UP000218934">
    <property type="component" value="Unassembled WGS sequence"/>
</dbReference>